<dbReference type="PANTHER" id="PTHR43671:SF13">
    <property type="entry name" value="SERINE_THREONINE-PROTEIN KINASE NEK2"/>
    <property type="match status" value="1"/>
</dbReference>
<accession>A0A7X3FGM5</accession>
<keyword evidence="3" id="KW-0547">Nucleotide-binding</keyword>
<protein>
    <recommendedName>
        <fullName evidence="1">non-specific serine/threonine protein kinase</fullName>
        <ecNumber evidence="1">2.7.11.1</ecNumber>
    </recommendedName>
</protein>
<dbReference type="Proteomes" id="UP000490800">
    <property type="component" value="Unassembled WGS sequence"/>
</dbReference>
<dbReference type="CDD" id="cd14014">
    <property type="entry name" value="STKc_PknB_like"/>
    <property type="match status" value="1"/>
</dbReference>
<evidence type="ECO:0000256" key="1">
    <source>
        <dbReference type="ARBA" id="ARBA00012513"/>
    </source>
</evidence>
<organism evidence="7 8">
    <name type="scientific">Paenibacillus lutrae</name>
    <dbReference type="NCBI Taxonomy" id="2078573"/>
    <lineage>
        <taxon>Bacteria</taxon>
        <taxon>Bacillati</taxon>
        <taxon>Bacillota</taxon>
        <taxon>Bacilli</taxon>
        <taxon>Bacillales</taxon>
        <taxon>Paenibacillaceae</taxon>
        <taxon>Paenibacillus</taxon>
    </lineage>
</organism>
<dbReference type="PROSITE" id="PS00108">
    <property type="entry name" value="PROTEIN_KINASE_ST"/>
    <property type="match status" value="1"/>
</dbReference>
<dbReference type="PROSITE" id="PS50011">
    <property type="entry name" value="PROTEIN_KINASE_DOM"/>
    <property type="match status" value="1"/>
</dbReference>
<keyword evidence="2" id="KW-0808">Transferase</keyword>
<dbReference type="GO" id="GO:0005524">
    <property type="term" value="F:ATP binding"/>
    <property type="evidence" value="ECO:0007669"/>
    <property type="project" value="UniProtKB-KW"/>
</dbReference>
<dbReference type="SUPFAM" id="SSF52540">
    <property type="entry name" value="P-loop containing nucleoside triphosphate hydrolases"/>
    <property type="match status" value="1"/>
</dbReference>
<evidence type="ECO:0000313" key="8">
    <source>
        <dbReference type="Proteomes" id="UP000490800"/>
    </source>
</evidence>
<dbReference type="SUPFAM" id="SSF56112">
    <property type="entry name" value="Protein kinase-like (PK-like)"/>
    <property type="match status" value="1"/>
</dbReference>
<evidence type="ECO:0000256" key="3">
    <source>
        <dbReference type="ARBA" id="ARBA00022741"/>
    </source>
</evidence>
<dbReference type="Pfam" id="PF00069">
    <property type="entry name" value="Pkinase"/>
    <property type="match status" value="1"/>
</dbReference>
<reference evidence="7 8" key="1">
    <citation type="journal article" date="2019" name="Microorganisms">
        <title>Paenibacillus lutrae sp. nov., A Chitinolytic Species Isolated from A River Otter in Castril Natural Park, Granada, Spain.</title>
        <authorList>
            <person name="Rodriguez M."/>
            <person name="Reina J.C."/>
            <person name="Bejar V."/>
            <person name="Llamas I."/>
        </authorList>
    </citation>
    <scope>NUCLEOTIDE SEQUENCE [LARGE SCALE GENOMIC DNA]</scope>
    <source>
        <strain evidence="7 8">N10</strain>
    </source>
</reference>
<keyword evidence="5" id="KW-0067">ATP-binding</keyword>
<proteinExistence type="predicted"/>
<dbReference type="Gene3D" id="3.30.200.20">
    <property type="entry name" value="Phosphorylase Kinase, domain 1"/>
    <property type="match status" value="1"/>
</dbReference>
<dbReference type="EC" id="2.7.11.1" evidence="1"/>
<sequence>MGTVYLAEDLKLRGKRWAIKETQHVLHDYQRFIDEAEMLIRLHHRHLPGIVDYFPPCEDGYSYLVMDYIEGETLAARFTRLGQRVEVTEALAIAKQLCELFHYLHDELPVPMIYRDLKPSNIMMDSQDQVRLIDFGIARHYKTGGNLDTVQVGTIGFAAPEQFEHKQTDRRTDLYSLGAVLYFLLSGGKYPYSSNIPLSEINEDVSPDLSDIVGKLLMTDPARRYSNAREVRKELERVSATLLQDDSLTAATRSFLGPVVIAVCGTGPGTGSTHTAVLVAHFLARKRRNVALVEANGSGDFSRIECTYEGVKGPILDRPTFNLRGVRYAKADDGLDMIAFLSGPYDFIVLDLGSYMKTEWFGEFLRAAVQIVVSTGAEWKRTDILSFFEAYPELEPAHCSLFMPVASKTMIRDLRSLLPEYRVIALPVHSDPFCHQQDTAVILEEWLGLAKRRKKKSGAAAFKWFRAF</sequence>
<dbReference type="InterPro" id="IPR027417">
    <property type="entry name" value="P-loop_NTPase"/>
</dbReference>
<keyword evidence="4 7" id="KW-0418">Kinase</keyword>
<dbReference type="OrthoDB" id="9788659at2"/>
<keyword evidence="8" id="KW-1185">Reference proteome</keyword>
<evidence type="ECO:0000256" key="4">
    <source>
        <dbReference type="ARBA" id="ARBA00022777"/>
    </source>
</evidence>
<evidence type="ECO:0000256" key="5">
    <source>
        <dbReference type="ARBA" id="ARBA00022840"/>
    </source>
</evidence>
<dbReference type="Gene3D" id="1.10.510.10">
    <property type="entry name" value="Transferase(Phosphotransferase) domain 1"/>
    <property type="match status" value="1"/>
</dbReference>
<evidence type="ECO:0000256" key="2">
    <source>
        <dbReference type="ARBA" id="ARBA00022679"/>
    </source>
</evidence>
<dbReference type="AlphaFoldDB" id="A0A7X3FGM5"/>
<feature type="domain" description="Protein kinase" evidence="6">
    <location>
        <begin position="1"/>
        <end position="242"/>
    </location>
</feature>
<gene>
    <name evidence="7" type="ORF">EDM21_07085</name>
</gene>
<dbReference type="Gene3D" id="3.40.50.300">
    <property type="entry name" value="P-loop containing nucleotide triphosphate hydrolases"/>
    <property type="match status" value="1"/>
</dbReference>
<dbReference type="GO" id="GO:0004674">
    <property type="term" value="F:protein serine/threonine kinase activity"/>
    <property type="evidence" value="ECO:0007669"/>
    <property type="project" value="UniProtKB-EC"/>
</dbReference>
<name>A0A7X3FGM5_9BACL</name>
<evidence type="ECO:0000313" key="7">
    <source>
        <dbReference type="EMBL" id="MVO99294.1"/>
    </source>
</evidence>
<dbReference type="InterPro" id="IPR000719">
    <property type="entry name" value="Prot_kinase_dom"/>
</dbReference>
<dbReference type="PANTHER" id="PTHR43671">
    <property type="entry name" value="SERINE/THREONINE-PROTEIN KINASE NEK"/>
    <property type="match status" value="1"/>
</dbReference>
<dbReference type="EMBL" id="RHLK01000003">
    <property type="protein sequence ID" value="MVO99294.1"/>
    <property type="molecule type" value="Genomic_DNA"/>
</dbReference>
<dbReference type="InterPro" id="IPR011009">
    <property type="entry name" value="Kinase-like_dom_sf"/>
</dbReference>
<dbReference type="InterPro" id="IPR008271">
    <property type="entry name" value="Ser/Thr_kinase_AS"/>
</dbReference>
<evidence type="ECO:0000259" key="6">
    <source>
        <dbReference type="PROSITE" id="PS50011"/>
    </source>
</evidence>
<dbReference type="SMART" id="SM00220">
    <property type="entry name" value="S_TKc"/>
    <property type="match status" value="1"/>
</dbReference>
<comment type="caution">
    <text evidence="7">The sequence shown here is derived from an EMBL/GenBank/DDBJ whole genome shotgun (WGS) entry which is preliminary data.</text>
</comment>
<dbReference type="InterPro" id="IPR050660">
    <property type="entry name" value="NEK_Ser/Thr_kinase"/>
</dbReference>